<gene>
    <name evidence="2" type="ORF">GCM10007414_17060</name>
</gene>
<evidence type="ECO:0000259" key="1">
    <source>
        <dbReference type="Pfam" id="PF18864"/>
    </source>
</evidence>
<organism evidence="2 3">
    <name type="scientific">Agarivorans gilvus</name>
    <dbReference type="NCBI Taxonomy" id="680279"/>
    <lineage>
        <taxon>Bacteria</taxon>
        <taxon>Pseudomonadati</taxon>
        <taxon>Pseudomonadota</taxon>
        <taxon>Gammaproteobacteria</taxon>
        <taxon>Alteromonadales</taxon>
        <taxon>Alteromonadaceae</taxon>
        <taxon>Agarivorans</taxon>
    </lineage>
</organism>
<reference evidence="3" key="1">
    <citation type="journal article" date="2019" name="Int. J. Syst. Evol. Microbiol.">
        <title>The Global Catalogue of Microorganisms (GCM) 10K type strain sequencing project: providing services to taxonomists for standard genome sequencing and annotation.</title>
        <authorList>
            <consortium name="The Broad Institute Genomics Platform"/>
            <consortium name="The Broad Institute Genome Sequencing Center for Infectious Disease"/>
            <person name="Wu L."/>
            <person name="Ma J."/>
        </authorList>
    </citation>
    <scope>NUCLEOTIDE SEQUENCE [LARGE SCALE GENOMIC DNA]</scope>
    <source>
        <strain evidence="3">CGMCC 1.10131</strain>
    </source>
</reference>
<keyword evidence="3" id="KW-1185">Reference proteome</keyword>
<dbReference type="EMBL" id="BMDY01000008">
    <property type="protein sequence ID" value="GGB04328.1"/>
    <property type="molecule type" value="Genomic_DNA"/>
</dbReference>
<evidence type="ECO:0000313" key="2">
    <source>
        <dbReference type="EMBL" id="GGB04328.1"/>
    </source>
</evidence>
<evidence type="ECO:0000313" key="3">
    <source>
        <dbReference type="Proteomes" id="UP000651977"/>
    </source>
</evidence>
<dbReference type="Pfam" id="PF18864">
    <property type="entry name" value="AbiTii"/>
    <property type="match status" value="1"/>
</dbReference>
<name>A0ABQ1I0C0_9ALTE</name>
<proteinExistence type="predicted"/>
<feature type="domain" description="AbiTii" evidence="1">
    <location>
        <begin position="9"/>
        <end position="150"/>
    </location>
</feature>
<sequence>MLEAQQYSQKFHIEELEQWLEHELHGYGDFAHFPDYRIVECKQLGIFVKPGQQLQHFEEIHDDCLNERDRCVLRYLHIHQSLHECLSNDEEIQQAWPMRILASYANDIIPGYNCVRAWQSYHAPLNERFIQGVLGHLLHLLELNQQPETKDLLGKIGQLCQAEYHLHKAWRRLYSDSPLEA</sequence>
<dbReference type="InterPro" id="IPR041304">
    <property type="entry name" value="AbiTii"/>
</dbReference>
<comment type="caution">
    <text evidence="2">The sequence shown here is derived from an EMBL/GenBank/DDBJ whole genome shotgun (WGS) entry which is preliminary data.</text>
</comment>
<dbReference type="Proteomes" id="UP000651977">
    <property type="component" value="Unassembled WGS sequence"/>
</dbReference>
<protein>
    <recommendedName>
        <fullName evidence="1">AbiTii domain-containing protein</fullName>
    </recommendedName>
</protein>
<accession>A0ABQ1I0C0</accession>